<organism evidence="10 11">
    <name type="scientific">Caulobacter endophyticus</name>
    <dbReference type="NCBI Taxonomy" id="2172652"/>
    <lineage>
        <taxon>Bacteria</taxon>
        <taxon>Pseudomonadati</taxon>
        <taxon>Pseudomonadota</taxon>
        <taxon>Alphaproteobacteria</taxon>
        <taxon>Caulobacterales</taxon>
        <taxon>Caulobacteraceae</taxon>
        <taxon>Caulobacter</taxon>
    </lineage>
</organism>
<evidence type="ECO:0000256" key="2">
    <source>
        <dbReference type="ARBA" id="ARBA00022448"/>
    </source>
</evidence>
<keyword evidence="3 8" id="KW-0812">Transmembrane</keyword>
<evidence type="ECO:0000259" key="9">
    <source>
        <dbReference type="Pfam" id="PF07885"/>
    </source>
</evidence>
<dbReference type="InterPro" id="IPR028325">
    <property type="entry name" value="VG_K_chnl"/>
</dbReference>
<evidence type="ECO:0000256" key="3">
    <source>
        <dbReference type="ARBA" id="ARBA00022692"/>
    </source>
</evidence>
<keyword evidence="11" id="KW-1185">Reference proteome</keyword>
<evidence type="ECO:0000256" key="4">
    <source>
        <dbReference type="ARBA" id="ARBA00022989"/>
    </source>
</evidence>
<evidence type="ECO:0000256" key="7">
    <source>
        <dbReference type="ARBA" id="ARBA00023303"/>
    </source>
</evidence>
<dbReference type="SUPFAM" id="SSF81324">
    <property type="entry name" value="Voltage-gated potassium channels"/>
    <property type="match status" value="1"/>
</dbReference>
<proteinExistence type="predicted"/>
<dbReference type="InterPro" id="IPR013099">
    <property type="entry name" value="K_chnl_dom"/>
</dbReference>
<keyword evidence="4 8" id="KW-1133">Transmembrane helix</keyword>
<dbReference type="EMBL" id="QDKQ01000052">
    <property type="protein sequence ID" value="PVM87466.1"/>
    <property type="molecule type" value="Genomic_DNA"/>
</dbReference>
<protein>
    <submittedName>
        <fullName evidence="10">Ion transporter permease</fullName>
    </submittedName>
</protein>
<feature type="transmembrane region" description="Helical" evidence="8">
    <location>
        <begin position="85"/>
        <end position="107"/>
    </location>
</feature>
<evidence type="ECO:0000256" key="8">
    <source>
        <dbReference type="SAM" id="Phobius"/>
    </source>
</evidence>
<evidence type="ECO:0000313" key="10">
    <source>
        <dbReference type="EMBL" id="PVM87466.1"/>
    </source>
</evidence>
<accession>A0A2T9JUV4</accession>
<evidence type="ECO:0000256" key="1">
    <source>
        <dbReference type="ARBA" id="ARBA00004141"/>
    </source>
</evidence>
<dbReference type="Proteomes" id="UP000245073">
    <property type="component" value="Unassembled WGS sequence"/>
</dbReference>
<feature type="transmembrane region" description="Helical" evidence="8">
    <location>
        <begin position="34"/>
        <end position="52"/>
    </location>
</feature>
<dbReference type="GO" id="GO:0001508">
    <property type="term" value="P:action potential"/>
    <property type="evidence" value="ECO:0007669"/>
    <property type="project" value="TreeGrafter"/>
</dbReference>
<dbReference type="GO" id="GO:0008076">
    <property type="term" value="C:voltage-gated potassium channel complex"/>
    <property type="evidence" value="ECO:0007669"/>
    <property type="project" value="InterPro"/>
</dbReference>
<dbReference type="PANTHER" id="PTHR11537:SF254">
    <property type="entry name" value="POTASSIUM VOLTAGE-GATED CHANNEL PROTEIN SHAB"/>
    <property type="match status" value="1"/>
</dbReference>
<sequence length="143" mass="15498">MARSPSEPAASSALETSRSGALAMMKYFDTVRELLAIYVAILLVAAGAYALFEGKPYLDSIWWACVTATTVGYGDMYPATVGGRAVAVVLMHVTLLLILPLLIGTICSRCIKDANEFSHAEQEEIKASLTRLEARLTELGRRD</sequence>
<evidence type="ECO:0000313" key="11">
    <source>
        <dbReference type="Proteomes" id="UP000245073"/>
    </source>
</evidence>
<dbReference type="Gene3D" id="1.10.287.70">
    <property type="match status" value="1"/>
</dbReference>
<dbReference type="OrthoDB" id="9799090at2"/>
<dbReference type="PANTHER" id="PTHR11537">
    <property type="entry name" value="VOLTAGE-GATED POTASSIUM CHANNEL"/>
    <property type="match status" value="1"/>
</dbReference>
<keyword evidence="7" id="KW-0407">Ion channel</keyword>
<comment type="subcellular location">
    <subcellularLocation>
        <location evidence="1">Membrane</location>
        <topology evidence="1">Multi-pass membrane protein</topology>
    </subcellularLocation>
</comment>
<reference evidence="10 11" key="1">
    <citation type="submission" date="2018-04" db="EMBL/GenBank/DDBJ databases">
        <title>The genome sequence of Caulobacter sp. 744.</title>
        <authorList>
            <person name="Gao J."/>
            <person name="Sun J."/>
        </authorList>
    </citation>
    <scope>NUCLEOTIDE SEQUENCE [LARGE SCALE GENOMIC DNA]</scope>
    <source>
        <strain evidence="10 11">774</strain>
    </source>
</reference>
<dbReference type="AlphaFoldDB" id="A0A2T9JUV4"/>
<name>A0A2T9JUV4_9CAUL</name>
<keyword evidence="6 8" id="KW-0472">Membrane</keyword>
<dbReference type="Pfam" id="PF07885">
    <property type="entry name" value="Ion_trans_2"/>
    <property type="match status" value="1"/>
</dbReference>
<comment type="caution">
    <text evidence="10">The sequence shown here is derived from an EMBL/GenBank/DDBJ whole genome shotgun (WGS) entry which is preliminary data.</text>
</comment>
<gene>
    <name evidence="10" type="ORF">DDF67_14530</name>
</gene>
<keyword evidence="5" id="KW-0406">Ion transport</keyword>
<dbReference type="GO" id="GO:0005249">
    <property type="term" value="F:voltage-gated potassium channel activity"/>
    <property type="evidence" value="ECO:0007669"/>
    <property type="project" value="InterPro"/>
</dbReference>
<feature type="domain" description="Potassium channel" evidence="9">
    <location>
        <begin position="39"/>
        <end position="101"/>
    </location>
</feature>
<evidence type="ECO:0000256" key="5">
    <source>
        <dbReference type="ARBA" id="ARBA00023065"/>
    </source>
</evidence>
<keyword evidence="2" id="KW-0813">Transport</keyword>
<evidence type="ECO:0000256" key="6">
    <source>
        <dbReference type="ARBA" id="ARBA00023136"/>
    </source>
</evidence>